<evidence type="ECO:0000256" key="1">
    <source>
        <dbReference type="SAM" id="SignalP"/>
    </source>
</evidence>
<accession>A0A165HPQ8</accession>
<dbReference type="PANTHER" id="PTHR36183">
    <property type="entry name" value="BETA-GLUCURONIDASE"/>
    <property type="match status" value="1"/>
</dbReference>
<reference evidence="3 4" key="1">
    <citation type="journal article" date="2016" name="Mol. Biol. Evol.">
        <title>Comparative Genomics of Early-Diverging Mushroom-Forming Fungi Provides Insights into the Origins of Lignocellulose Decay Capabilities.</title>
        <authorList>
            <person name="Nagy L.G."/>
            <person name="Riley R."/>
            <person name="Tritt A."/>
            <person name="Adam C."/>
            <person name="Daum C."/>
            <person name="Floudas D."/>
            <person name="Sun H."/>
            <person name="Yadav J.S."/>
            <person name="Pangilinan J."/>
            <person name="Larsson K.H."/>
            <person name="Matsuura K."/>
            <person name="Barry K."/>
            <person name="Labutti K."/>
            <person name="Kuo R."/>
            <person name="Ohm R.A."/>
            <person name="Bhattacharya S.S."/>
            <person name="Shirouzu T."/>
            <person name="Yoshinaga Y."/>
            <person name="Martin F.M."/>
            <person name="Grigoriev I.V."/>
            <person name="Hibbett D.S."/>
        </authorList>
    </citation>
    <scope>NUCLEOTIDE SEQUENCE [LARGE SCALE GENOMIC DNA]</scope>
    <source>
        <strain evidence="3 4">HHB12733</strain>
    </source>
</reference>
<dbReference type="InParanoid" id="A0A165HPQ8"/>
<protein>
    <submittedName>
        <fullName evidence="3">Glycoside hydrolase family 79 protein</fullName>
    </submittedName>
</protein>
<evidence type="ECO:0000259" key="2">
    <source>
        <dbReference type="Pfam" id="PF16862"/>
    </source>
</evidence>
<evidence type="ECO:0000313" key="3">
    <source>
        <dbReference type="EMBL" id="KZT59573.1"/>
    </source>
</evidence>
<evidence type="ECO:0000313" key="4">
    <source>
        <dbReference type="Proteomes" id="UP000076842"/>
    </source>
</evidence>
<keyword evidence="1" id="KW-0732">Signal</keyword>
<keyword evidence="4" id="KW-1185">Reference proteome</keyword>
<dbReference type="AlphaFoldDB" id="A0A165HPQ8"/>
<dbReference type="OrthoDB" id="2796951at2759"/>
<dbReference type="InterPro" id="IPR031728">
    <property type="entry name" value="GlcAase_C"/>
</dbReference>
<dbReference type="InterPro" id="IPR017853">
    <property type="entry name" value="GH"/>
</dbReference>
<feature type="domain" description="Beta-glucuronidase C-terminal" evidence="2">
    <location>
        <begin position="461"/>
        <end position="566"/>
    </location>
</feature>
<feature type="signal peptide" evidence="1">
    <location>
        <begin position="1"/>
        <end position="19"/>
    </location>
</feature>
<dbReference type="SUPFAM" id="SSF51445">
    <property type="entry name" value="(Trans)glycosidases"/>
    <property type="match status" value="1"/>
</dbReference>
<dbReference type="InterPro" id="IPR052974">
    <property type="entry name" value="GH79_Enzymes"/>
</dbReference>
<dbReference type="STRING" id="1353952.A0A165HPQ8"/>
<dbReference type="PANTHER" id="PTHR36183:SF2">
    <property type="entry name" value="BETA-GLUCURONIDASE C-TERMINAL DOMAIN-CONTAINING PROTEIN"/>
    <property type="match status" value="1"/>
</dbReference>
<dbReference type="GO" id="GO:0016787">
    <property type="term" value="F:hydrolase activity"/>
    <property type="evidence" value="ECO:0007669"/>
    <property type="project" value="UniProtKB-KW"/>
</dbReference>
<gene>
    <name evidence="3" type="ORF">CALCODRAFT_493518</name>
</gene>
<dbReference type="Gene3D" id="3.20.20.80">
    <property type="entry name" value="Glycosidases"/>
    <property type="match status" value="1"/>
</dbReference>
<dbReference type="Proteomes" id="UP000076842">
    <property type="component" value="Unassembled WGS sequence"/>
</dbReference>
<proteinExistence type="predicted"/>
<dbReference type="Pfam" id="PF16862">
    <property type="entry name" value="Glyco_hydro_79C"/>
    <property type="match status" value="1"/>
</dbReference>
<feature type="chain" id="PRO_5007858786" evidence="1">
    <location>
        <begin position="20"/>
        <end position="657"/>
    </location>
</feature>
<sequence length="657" mass="68194">MLLHPLSLLLLALLPSALADVTIYTTLTTSAGASAATSSPAAYSGLPAFDPTTIDAPAPPNPPQASTVAITLYQGGMDGLSIPQQGNLLGFSVELSVSDTIIGKNGSVLNVPFLNYLNNIRLRAGVGPILRVGGNSQETETLFPSGLPDGGELDKINQGTNANGVINTPIINFSPELLYVLANVSSLVGAQWYFGLAFNDTSADENALLVAQWAQDVLGDNLVALQLGNEPDLYGDHGKRDPSYNISDYMTDFAKVEGDLMAAQGVTRKQTLVGPSICCNWQIEDVLDAGYLSQFSSGLAQVSVQHYPANNCKLSGVINPVDIFPSYLNHTAAQSFVAPYVPAVPEILAAGKPIVMLETNTASCGGFLGVSDSFGATLWTIDLALQLAWANFTAVLLHTSGTSVYYNPVTPPPGNETKTKQWNTGSSYYAMLAVAETFGSSNLSQIVDLETSDSSIYAPSYAIYENGAPTRLALFNFVSDPTGANDYTATVTISGGTVPSSVNVRYLLAPSVSEKYNITWAGQTLSPNGAQSSDGVLHGSLETQQIACDTTNNLCSIPMKAPSFALVFLTTEALQLSTPQADGGESLSFVPTATVGGGATGIDPGVLQTSNGGVLGGGSGSTSKESGAVPLAAGGWQGAGSWATLLLGVFSVLAVGW</sequence>
<name>A0A165HPQ8_9BASI</name>
<dbReference type="EMBL" id="KV423939">
    <property type="protein sequence ID" value="KZT59573.1"/>
    <property type="molecule type" value="Genomic_DNA"/>
</dbReference>
<keyword evidence="3" id="KW-0378">Hydrolase</keyword>
<organism evidence="3 4">
    <name type="scientific">Calocera cornea HHB12733</name>
    <dbReference type="NCBI Taxonomy" id="1353952"/>
    <lineage>
        <taxon>Eukaryota</taxon>
        <taxon>Fungi</taxon>
        <taxon>Dikarya</taxon>
        <taxon>Basidiomycota</taxon>
        <taxon>Agaricomycotina</taxon>
        <taxon>Dacrymycetes</taxon>
        <taxon>Dacrymycetales</taxon>
        <taxon>Dacrymycetaceae</taxon>
        <taxon>Calocera</taxon>
    </lineage>
</organism>